<evidence type="ECO:0000313" key="1">
    <source>
        <dbReference type="EMBL" id="SLM93980.1"/>
    </source>
</evidence>
<keyword evidence="2" id="KW-1185">Reference proteome</keyword>
<protein>
    <submittedName>
        <fullName evidence="1">Uncharacterized protein</fullName>
    </submittedName>
</protein>
<dbReference type="EMBL" id="FWFG01000093">
    <property type="protein sequence ID" value="SLM93980.1"/>
    <property type="molecule type" value="Genomic_DNA"/>
</dbReference>
<dbReference type="RefSeq" id="WP_087104758.1">
    <property type="nucleotide sequence ID" value="NZ_FWFG01000093.1"/>
</dbReference>
<evidence type="ECO:0000313" key="2">
    <source>
        <dbReference type="Proteomes" id="UP000195981"/>
    </source>
</evidence>
<name>A0A1X6X6Q7_9MICO</name>
<gene>
    <name evidence="1" type="ORF">FM110_10750</name>
</gene>
<reference evidence="1 2" key="1">
    <citation type="submission" date="2017-02" db="EMBL/GenBank/DDBJ databases">
        <authorList>
            <person name="Peterson S.W."/>
        </authorList>
    </citation>
    <scope>NUCLEOTIDE SEQUENCE [LARGE SCALE GENOMIC DNA]</scope>
    <source>
        <strain evidence="1 2">CIP104813</strain>
    </source>
</reference>
<sequence>MDTHNLDQYFADRLAADRHPVVAIELSVQSPALRDAVIAGVSRLADAAVQRHENGAVDLSRKPVSGMQVVAVGRHSVAEIKAAVRSSKALGAGVIVVDDLSEPELTRFLAHFVELSISA</sequence>
<accession>A0A1X6X6Q7</accession>
<organism evidence="1 2">
    <name type="scientific">Brachybacterium nesterenkovii</name>
    <dbReference type="NCBI Taxonomy" id="47847"/>
    <lineage>
        <taxon>Bacteria</taxon>
        <taxon>Bacillati</taxon>
        <taxon>Actinomycetota</taxon>
        <taxon>Actinomycetes</taxon>
        <taxon>Micrococcales</taxon>
        <taxon>Dermabacteraceae</taxon>
        <taxon>Brachybacterium</taxon>
    </lineage>
</organism>
<proteinExistence type="predicted"/>
<dbReference type="Proteomes" id="UP000195981">
    <property type="component" value="Unassembled WGS sequence"/>
</dbReference>
<dbReference type="AlphaFoldDB" id="A0A1X6X6Q7"/>